<reference evidence="5 6" key="1">
    <citation type="submission" date="2024-02" db="EMBL/GenBank/DDBJ databases">
        <authorList>
            <person name="Daric V."/>
            <person name="Darras S."/>
        </authorList>
    </citation>
    <scope>NUCLEOTIDE SEQUENCE [LARGE SCALE GENOMIC DNA]</scope>
</reference>
<evidence type="ECO:0000256" key="2">
    <source>
        <dbReference type="ARBA" id="ARBA00039785"/>
    </source>
</evidence>
<keyword evidence="1" id="KW-0560">Oxidoreductase</keyword>
<evidence type="ECO:0000313" key="6">
    <source>
        <dbReference type="Proteomes" id="UP001642483"/>
    </source>
</evidence>
<evidence type="ECO:0000259" key="4">
    <source>
        <dbReference type="Pfam" id="PF01266"/>
    </source>
</evidence>
<name>A0ABP0F3E5_CLALP</name>
<dbReference type="EMBL" id="CAWYQH010000013">
    <property type="protein sequence ID" value="CAK8674244.1"/>
    <property type="molecule type" value="Genomic_DNA"/>
</dbReference>
<dbReference type="Proteomes" id="UP001642483">
    <property type="component" value="Unassembled WGS sequence"/>
</dbReference>
<evidence type="ECO:0000256" key="3">
    <source>
        <dbReference type="ARBA" id="ARBA00046185"/>
    </source>
</evidence>
<evidence type="ECO:0000256" key="1">
    <source>
        <dbReference type="ARBA" id="ARBA00023002"/>
    </source>
</evidence>
<dbReference type="Pfam" id="PF01266">
    <property type="entry name" value="DAO"/>
    <property type="match status" value="1"/>
</dbReference>
<gene>
    <name evidence="5" type="ORF">CVLEPA_LOCUS3962</name>
</gene>
<accession>A0ABP0F3E5</accession>
<dbReference type="Gene3D" id="3.30.9.10">
    <property type="entry name" value="D-Amino Acid Oxidase, subunit A, domain 2"/>
    <property type="match status" value="1"/>
</dbReference>
<evidence type="ECO:0000313" key="5">
    <source>
        <dbReference type="EMBL" id="CAK8674244.1"/>
    </source>
</evidence>
<dbReference type="SUPFAM" id="SSF51905">
    <property type="entry name" value="FAD/NAD(P)-binding domain"/>
    <property type="match status" value="1"/>
</dbReference>
<feature type="domain" description="FAD dependent oxidoreductase" evidence="4">
    <location>
        <begin position="73"/>
        <end position="480"/>
    </location>
</feature>
<dbReference type="InterPro" id="IPR036188">
    <property type="entry name" value="FAD/NAD-bd_sf"/>
</dbReference>
<keyword evidence="6" id="KW-1185">Reference proteome</keyword>
<comment type="caution">
    <text evidence="5">The sequence shown here is derived from an EMBL/GenBank/DDBJ whole genome shotgun (WGS) entry which is preliminary data.</text>
</comment>
<organism evidence="5 6">
    <name type="scientific">Clavelina lepadiformis</name>
    <name type="common">Light-bulb sea squirt</name>
    <name type="synonym">Ascidia lepadiformis</name>
    <dbReference type="NCBI Taxonomy" id="159417"/>
    <lineage>
        <taxon>Eukaryota</taxon>
        <taxon>Metazoa</taxon>
        <taxon>Chordata</taxon>
        <taxon>Tunicata</taxon>
        <taxon>Ascidiacea</taxon>
        <taxon>Aplousobranchia</taxon>
        <taxon>Clavelinidae</taxon>
        <taxon>Clavelina</taxon>
    </lineage>
</organism>
<comment type="function">
    <text evidence="3">Required for the assembly of the mitochondrial membrane respiratory chain NADH dehydrogenase (Complex I). Involved in mid-late stages of complex I assembly.</text>
</comment>
<dbReference type="InterPro" id="IPR006076">
    <property type="entry name" value="FAD-dep_OxRdtase"/>
</dbReference>
<dbReference type="PANTHER" id="PTHR13847">
    <property type="entry name" value="SARCOSINE DEHYDROGENASE-RELATED"/>
    <property type="match status" value="1"/>
</dbReference>
<protein>
    <recommendedName>
        <fullName evidence="2">FAD-dependent oxidoreductase domain-containing protein 1</fullName>
    </recommendedName>
</protein>
<dbReference type="PANTHER" id="PTHR13847:SF287">
    <property type="entry name" value="FAD-DEPENDENT OXIDOREDUCTASE DOMAIN-CONTAINING PROTEIN 1"/>
    <property type="match status" value="1"/>
</dbReference>
<dbReference type="Gene3D" id="3.50.50.60">
    <property type="entry name" value="FAD/NAD(P)-binding domain"/>
    <property type="match status" value="1"/>
</dbReference>
<sequence length="514" mass="58025">MLMKKAIKLLPCIESFDYFQTTTNFLPRYFQPLRSISCEHMKAPFKDHEVFDGHRENPDARDGPVILPGNTADYLIIGGGIMGQALAYNLWKFIERTSPMKATKHMSCTIAIVEKEPSLANSATALSVGGIRSQFSHPSNVKLSMESANFLRKIKLHLSTVRQPNPDVQYNPQGYLMMATAAGAEQLMKNYNTQIECGAKIMLFTQQHLKDTFPWMNVEGIELATYGLENEGWFDPSSLAAAYKHKNLSFCVNQLKGEVVGFKKEILKDRSDVSLPVTHSNEGRIINVDERIDGVYLKMPEHEKPVYIKCHMMFNCAGAESGQLAQLAGIGTDQSHPILKHKLPVERRKRYVYVFHCPDGPMFDCPMIIDPSGVYVRREGLGGKYICGSSPPEDEEPDTKDLEVNYDYFYEAIWPKLAYRVPVFEKLKVTSAWAGFYDYNAYDQNAVIGQHPYYSNMAFLTGFSGHGIQQAQAASRALAEQIVNGIKDGERAELEPFSFMRIIENRPLLENEII</sequence>
<proteinExistence type="predicted"/>